<accession>A0A811BQB5</accession>
<dbReference type="Proteomes" id="UP001253637">
    <property type="component" value="Segment"/>
</dbReference>
<keyword evidence="1" id="KW-0812">Transmembrane</keyword>
<feature type="transmembrane region" description="Helical" evidence="1">
    <location>
        <begin position="26"/>
        <end position="44"/>
    </location>
</feature>
<keyword evidence="1" id="KW-1133">Transmembrane helix</keyword>
<dbReference type="EMBL" id="LC625835">
    <property type="protein sequence ID" value="BCU03267.1"/>
    <property type="molecule type" value="Genomic_DNA"/>
</dbReference>
<proteinExistence type="predicted"/>
<name>A0A811BQB5_9VIRU</name>
<protein>
    <submittedName>
        <fullName evidence="2">Uncharacterized protein</fullName>
    </submittedName>
</protein>
<evidence type="ECO:0000313" key="3">
    <source>
        <dbReference type="Proteomes" id="UP001253637"/>
    </source>
</evidence>
<evidence type="ECO:0000313" key="2">
    <source>
        <dbReference type="EMBL" id="BCU03267.1"/>
    </source>
</evidence>
<reference evidence="2" key="1">
    <citation type="submission" date="2021-04" db="EMBL/GenBank/DDBJ databases">
        <title>Draft Genome Sequence of Pandoravirus japonicus, Isolated from the Sabaishi River of Niigata, Japan.</title>
        <authorList>
            <person name="Hosokawa N."/>
            <person name="Takahashi H."/>
            <person name="Aoki K."/>
            <person name="Takemura M."/>
        </authorList>
    </citation>
    <scope>NUCLEOTIDE SEQUENCE</scope>
</reference>
<feature type="transmembrane region" description="Helical" evidence="1">
    <location>
        <begin position="64"/>
        <end position="82"/>
    </location>
</feature>
<sequence length="117" mass="13251">MLGGRVGRQVRYDVVCSRATTSFDPLAGGALWLTAIFLSGAAALERRARVHHQPARPYRRPGIFGFDFFSFFSFIATVPFCSCHRERHRFFLLLFACVGLSPVRKMNTRESPSMRPP</sequence>
<evidence type="ECO:0000256" key="1">
    <source>
        <dbReference type="SAM" id="Phobius"/>
    </source>
</evidence>
<keyword evidence="1" id="KW-0472">Membrane</keyword>
<organism evidence="2 3">
    <name type="scientific">Pandoravirus japonicus</name>
    <dbReference type="NCBI Taxonomy" id="2823154"/>
    <lineage>
        <taxon>Viruses</taxon>
        <taxon>Pandoravirus</taxon>
    </lineage>
</organism>